<dbReference type="RefSeq" id="XP_073988597.1">
    <property type="nucleotide sequence ID" value="XM_074132496.1"/>
</dbReference>
<feature type="domain" description="G-protein coupled receptors family 1 profile" evidence="7">
    <location>
        <begin position="89"/>
        <end position="372"/>
    </location>
</feature>
<evidence type="ECO:0000256" key="4">
    <source>
        <dbReference type="ARBA" id="ARBA00022989"/>
    </source>
</evidence>
<dbReference type="RefSeq" id="XP_073988601.1">
    <property type="nucleotide sequence ID" value="XM_074132500.1"/>
</dbReference>
<evidence type="ECO:0000313" key="10">
    <source>
        <dbReference type="Proteomes" id="UP000015103"/>
    </source>
</evidence>
<dbReference type="InterPro" id="IPR017452">
    <property type="entry name" value="GPCR_Rhodpsn_7TM"/>
</dbReference>
<dbReference type="RefSeq" id="XP_073988598.1">
    <property type="nucleotide sequence ID" value="XM_074132497.1"/>
</dbReference>
<keyword evidence="5 6" id="KW-0472">Membrane</keyword>
<evidence type="ECO:0000256" key="1">
    <source>
        <dbReference type="ARBA" id="ARBA00004370"/>
    </source>
</evidence>
<reference evidence="8" key="2">
    <citation type="journal article" date="2014" name="Mol. Cell. Endocrinol.">
        <title>Functional characterization and expression analysis of the myoinhibiting peptide receptor in the Chagas disease vector, Rhodnius prolixus.</title>
        <authorList>
            <person name="Paluzzi J.P."/>
            <person name="Haddad A.S."/>
            <person name="Sedra L."/>
            <person name="Orchard I."/>
            <person name="Lange A."/>
        </authorList>
    </citation>
    <scope>NUCLEOTIDE SEQUENCE</scope>
</reference>
<feature type="transmembrane region" description="Helical" evidence="6">
    <location>
        <begin position="74"/>
        <end position="97"/>
    </location>
</feature>
<dbReference type="GO" id="GO:0016020">
    <property type="term" value="C:membrane"/>
    <property type="evidence" value="ECO:0007669"/>
    <property type="project" value="UniProtKB-SubCell"/>
</dbReference>
<reference evidence="9" key="4">
    <citation type="submission" date="2015-05" db="UniProtKB">
        <authorList>
            <consortium name="EnsemblMetazoa"/>
        </authorList>
    </citation>
    <scope>IDENTIFICATION</scope>
</reference>
<evidence type="ECO:0000259" key="7">
    <source>
        <dbReference type="PROSITE" id="PS50262"/>
    </source>
</evidence>
<feature type="transmembrane region" description="Helical" evidence="6">
    <location>
        <begin position="349"/>
        <end position="374"/>
    </location>
</feature>
<feature type="transmembrane region" description="Helical" evidence="6">
    <location>
        <begin position="256"/>
        <end position="279"/>
    </location>
</feature>
<dbReference type="EMBL" id="ACPB03007534">
    <property type="status" value="NOT_ANNOTATED_CDS"/>
    <property type="molecule type" value="Genomic_DNA"/>
</dbReference>
<reference evidence="10" key="3">
    <citation type="submission" date="2015-04" db="EMBL/GenBank/DDBJ databases">
        <authorList>
            <person name="Wilson R.K."/>
            <person name="Warren W."/>
            <person name="Dotson E."/>
            <person name="Oliveira P.L."/>
        </authorList>
    </citation>
    <scope>NUCLEOTIDE SEQUENCE</scope>
</reference>
<name>T1H9A3_RHOPR</name>
<dbReference type="EMBL" id="KF958188">
    <property type="protein sequence ID" value="AIQ81191.1"/>
    <property type="molecule type" value="mRNA"/>
</dbReference>
<feature type="transmembrane region" description="Helical" evidence="6">
    <location>
        <begin position="152"/>
        <end position="174"/>
    </location>
</feature>
<accession>T1H9A3</accession>
<evidence type="ECO:0000256" key="2">
    <source>
        <dbReference type="ARBA" id="ARBA00010663"/>
    </source>
</evidence>
<dbReference type="VEuPathDB" id="VectorBase:RPRC000605"/>
<dbReference type="eggNOG" id="ENOG502QVMK">
    <property type="taxonomic scope" value="Eukaryota"/>
</dbReference>
<dbReference type="RefSeq" id="XP_073988593.1">
    <property type="nucleotide sequence ID" value="XM_074132492.1"/>
</dbReference>
<dbReference type="OMA" id="RHIIIYI"/>
<dbReference type="InterPro" id="IPR019427">
    <property type="entry name" value="7TM_GPCR_serpentine_rcpt_Srw"/>
</dbReference>
<feature type="transmembrane region" description="Helical" evidence="6">
    <location>
        <begin position="195"/>
        <end position="212"/>
    </location>
</feature>
<comment type="subcellular location">
    <subcellularLocation>
        <location evidence="1">Membrane</location>
    </subcellularLocation>
</comment>
<dbReference type="RefSeq" id="XP_073988596.1">
    <property type="nucleotide sequence ID" value="XM_074132495.1"/>
</dbReference>
<dbReference type="HOGENOM" id="CLU_009579_24_5_1"/>
<reference evidence="8" key="1">
    <citation type="submission" date="2013-12" db="EMBL/GenBank/DDBJ databases">
        <authorList>
            <person name="Paluzzi J.-P.V."/>
            <person name="Lange A."/>
        </authorList>
    </citation>
    <scope>NUCLEOTIDE SEQUENCE</scope>
</reference>
<dbReference type="Gene3D" id="1.20.1070.10">
    <property type="entry name" value="Rhodopsin 7-helix transmembrane proteins"/>
    <property type="match status" value="1"/>
</dbReference>
<dbReference type="RefSeq" id="XP_073988595.1">
    <property type="nucleotide sequence ID" value="XM_074132494.1"/>
</dbReference>
<dbReference type="RefSeq" id="XP_073988600.1">
    <property type="nucleotide sequence ID" value="XM_074132499.1"/>
</dbReference>
<organism evidence="9 10">
    <name type="scientific">Rhodnius prolixus</name>
    <name type="common">Triatomid bug</name>
    <dbReference type="NCBI Taxonomy" id="13249"/>
    <lineage>
        <taxon>Eukaryota</taxon>
        <taxon>Metazoa</taxon>
        <taxon>Ecdysozoa</taxon>
        <taxon>Arthropoda</taxon>
        <taxon>Hexapoda</taxon>
        <taxon>Insecta</taxon>
        <taxon>Pterygota</taxon>
        <taxon>Neoptera</taxon>
        <taxon>Paraneoptera</taxon>
        <taxon>Hemiptera</taxon>
        <taxon>Heteroptera</taxon>
        <taxon>Panheteroptera</taxon>
        <taxon>Cimicomorpha</taxon>
        <taxon>Reduviidae</taxon>
        <taxon>Triatominae</taxon>
        <taxon>Rhodnius</taxon>
    </lineage>
</organism>
<keyword evidence="4 6" id="KW-1133">Transmembrane helix</keyword>
<dbReference type="Pfam" id="PF10324">
    <property type="entry name" value="7TM_GPCR_Srw"/>
    <property type="match status" value="1"/>
</dbReference>
<dbReference type="PRINTS" id="PR00237">
    <property type="entry name" value="GPCRRHODOPSN"/>
</dbReference>
<dbReference type="CDD" id="cd14978">
    <property type="entry name" value="7tmA_FMRFamide_R-like"/>
    <property type="match status" value="1"/>
</dbReference>
<evidence type="ECO:0000313" key="9">
    <source>
        <dbReference type="EnsemblMetazoa" id="RPRC000605-PA"/>
    </source>
</evidence>
<dbReference type="AlphaFoldDB" id="T1H9A3"/>
<dbReference type="InterPro" id="IPR000276">
    <property type="entry name" value="GPCR_Rhodpsn"/>
</dbReference>
<dbReference type="EnsemblMetazoa" id="RPRC000605-RA">
    <property type="protein sequence ID" value="RPRC000605-PA"/>
    <property type="gene ID" value="RPRC000605"/>
</dbReference>
<dbReference type="RefSeq" id="XP_073988599.1">
    <property type="nucleotide sequence ID" value="XM_074132498.1"/>
</dbReference>
<dbReference type="GeneID" id="141456470"/>
<evidence type="ECO:0000256" key="6">
    <source>
        <dbReference type="SAM" id="Phobius"/>
    </source>
</evidence>
<evidence type="ECO:0000256" key="3">
    <source>
        <dbReference type="ARBA" id="ARBA00022692"/>
    </source>
</evidence>
<feature type="transmembrane region" description="Helical" evidence="6">
    <location>
        <begin position="312"/>
        <end position="337"/>
    </location>
</feature>
<dbReference type="Proteomes" id="UP000015103">
    <property type="component" value="Unassembled WGS sequence"/>
</dbReference>
<dbReference type="InterPro" id="IPR053071">
    <property type="entry name" value="GPCR1-related_rcpt"/>
</dbReference>
<feature type="transmembrane region" description="Helical" evidence="6">
    <location>
        <begin position="109"/>
        <end position="132"/>
    </location>
</feature>
<dbReference type="PROSITE" id="PS50262">
    <property type="entry name" value="G_PROTEIN_RECEP_F1_2"/>
    <property type="match status" value="1"/>
</dbReference>
<sequence>MVEEMEEIWPTLGGPYFQCVNCTGGGVYDVSILNTTATSITMPNSSIWHNATEEEESDYLNVTKEFPIDYAVPMYGYAVPFLLLITIVANTLIVVVLSKRHMRTPTNAVLMAMALSDMFTLLFPSPWLFYMFTFGNHYKPLSPVSACFAWDIMHEVIPSLFHTASIWLTLALAVQRYIYVCHAPVARTWCTMPRVLKCIGLIICLAILHQSTRFLDRVYIPVTITWRGQPQVPVCKVDMAPWVQWLTPTVYFTTYFAFRVIFVHMVPCILLVGLNLLLFRALRRAQRKRDKLFKENRKSECKRLRDSNCTTMMLIVVVTVFLITEIPLAVLTVLHVISSSIKEILDYSVANVLVLFTNFFIIISYPINFAIYCGMSRQFRETFKELFIRGAVQVTRRNGGGSSKYSLVNGPRTCTNETVL</sequence>
<dbReference type="STRING" id="13249.T1H9A3"/>
<comment type="similarity">
    <text evidence="2">Belongs to the G-protein coupled receptor 1 family.</text>
</comment>
<dbReference type="RefSeq" id="XP_073988594.1">
    <property type="nucleotide sequence ID" value="XM_074132493.1"/>
</dbReference>
<keyword evidence="10" id="KW-1185">Reference proteome</keyword>
<protein>
    <submittedName>
        <fullName evidence="8 9">MIPr variant A</fullName>
    </submittedName>
</protein>
<dbReference type="InParanoid" id="T1H9A3"/>
<dbReference type="SUPFAM" id="SSF81321">
    <property type="entry name" value="Family A G protein-coupled receptor-like"/>
    <property type="match status" value="1"/>
</dbReference>
<dbReference type="PANTHER" id="PTHR47023:SF1">
    <property type="entry name" value="SEX PEPTIDE RECEPTOR"/>
    <property type="match status" value="1"/>
</dbReference>
<evidence type="ECO:0000313" key="8">
    <source>
        <dbReference type="EMBL" id="AIQ81191.1"/>
    </source>
</evidence>
<keyword evidence="3 6" id="KW-0812">Transmembrane</keyword>
<dbReference type="GO" id="GO:0008528">
    <property type="term" value="F:G protein-coupled peptide receptor activity"/>
    <property type="evidence" value="ECO:0007669"/>
    <property type="project" value="InterPro"/>
</dbReference>
<proteinExistence type="evidence at transcript level"/>
<dbReference type="PANTHER" id="PTHR47023">
    <property type="entry name" value="SEX PEPTIDE RECEPTOR"/>
    <property type="match status" value="1"/>
</dbReference>
<dbReference type="FunCoup" id="T1H9A3">
    <property type="interactions" value="29"/>
</dbReference>
<evidence type="ECO:0000256" key="5">
    <source>
        <dbReference type="ARBA" id="ARBA00023136"/>
    </source>
</evidence>